<sequence>MVDFFPSERDQRGLQGGHQGKRLSAACILPHGGRQCSGLFTGKRSSSAASTRQGFKETDSGAQSLELAGGGPARPLRRSSQQSVLERVKYKRKKIAYHDLRLE</sequence>
<feature type="compositionally biased region" description="Basic and acidic residues" evidence="1">
    <location>
        <begin position="1"/>
        <end position="12"/>
    </location>
</feature>
<feature type="region of interest" description="Disordered" evidence="1">
    <location>
        <begin position="1"/>
        <end position="20"/>
    </location>
</feature>
<organism evidence="2 3">
    <name type="scientific">Stylosanthes scabra</name>
    <dbReference type="NCBI Taxonomy" id="79078"/>
    <lineage>
        <taxon>Eukaryota</taxon>
        <taxon>Viridiplantae</taxon>
        <taxon>Streptophyta</taxon>
        <taxon>Embryophyta</taxon>
        <taxon>Tracheophyta</taxon>
        <taxon>Spermatophyta</taxon>
        <taxon>Magnoliopsida</taxon>
        <taxon>eudicotyledons</taxon>
        <taxon>Gunneridae</taxon>
        <taxon>Pentapetalae</taxon>
        <taxon>rosids</taxon>
        <taxon>fabids</taxon>
        <taxon>Fabales</taxon>
        <taxon>Fabaceae</taxon>
        <taxon>Papilionoideae</taxon>
        <taxon>50 kb inversion clade</taxon>
        <taxon>dalbergioids sensu lato</taxon>
        <taxon>Dalbergieae</taxon>
        <taxon>Pterocarpus clade</taxon>
        <taxon>Stylosanthes</taxon>
    </lineage>
</organism>
<accession>A0ABU6TLF3</accession>
<gene>
    <name evidence="2" type="ORF">PIB30_064319</name>
</gene>
<dbReference type="Proteomes" id="UP001341840">
    <property type="component" value="Unassembled WGS sequence"/>
</dbReference>
<name>A0ABU6TLF3_9FABA</name>
<reference evidence="2 3" key="1">
    <citation type="journal article" date="2023" name="Plants (Basel)">
        <title>Bridging the Gap: Combining Genomics and Transcriptomics Approaches to Understand Stylosanthes scabra, an Orphan Legume from the Brazilian Caatinga.</title>
        <authorList>
            <person name="Ferreira-Neto J.R.C."/>
            <person name="da Silva M.D."/>
            <person name="Binneck E."/>
            <person name="de Melo N.F."/>
            <person name="da Silva R.H."/>
            <person name="de Melo A.L.T.M."/>
            <person name="Pandolfi V."/>
            <person name="Bustamante F.O."/>
            <person name="Brasileiro-Vidal A.C."/>
            <person name="Benko-Iseppon A.M."/>
        </authorList>
    </citation>
    <scope>NUCLEOTIDE SEQUENCE [LARGE SCALE GENOMIC DNA]</scope>
    <source>
        <tissue evidence="2">Leaves</tissue>
    </source>
</reference>
<comment type="caution">
    <text evidence="2">The sequence shown here is derived from an EMBL/GenBank/DDBJ whole genome shotgun (WGS) entry which is preliminary data.</text>
</comment>
<protein>
    <submittedName>
        <fullName evidence="2">Uncharacterized protein</fullName>
    </submittedName>
</protein>
<dbReference type="EMBL" id="JASCZI010091246">
    <property type="protein sequence ID" value="MED6149626.1"/>
    <property type="molecule type" value="Genomic_DNA"/>
</dbReference>
<keyword evidence="3" id="KW-1185">Reference proteome</keyword>
<evidence type="ECO:0000313" key="3">
    <source>
        <dbReference type="Proteomes" id="UP001341840"/>
    </source>
</evidence>
<feature type="region of interest" description="Disordered" evidence="1">
    <location>
        <begin position="39"/>
        <end position="85"/>
    </location>
</feature>
<evidence type="ECO:0000313" key="2">
    <source>
        <dbReference type="EMBL" id="MED6149626.1"/>
    </source>
</evidence>
<feature type="compositionally biased region" description="Polar residues" evidence="1">
    <location>
        <begin position="43"/>
        <end position="53"/>
    </location>
</feature>
<evidence type="ECO:0000256" key="1">
    <source>
        <dbReference type="SAM" id="MobiDB-lite"/>
    </source>
</evidence>
<proteinExistence type="predicted"/>